<evidence type="ECO:0000313" key="1">
    <source>
        <dbReference type="EMBL" id="TDO22685.1"/>
    </source>
</evidence>
<proteinExistence type="predicted"/>
<protein>
    <submittedName>
        <fullName evidence="1">Uncharacterized protein</fullName>
    </submittedName>
</protein>
<name>A0A4R6IL56_9SPHI</name>
<accession>A0A4R6IL56</accession>
<dbReference type="RefSeq" id="WP_133554255.1">
    <property type="nucleotide sequence ID" value="NZ_SNWM01000002.1"/>
</dbReference>
<dbReference type="PROSITE" id="PS51257">
    <property type="entry name" value="PROKAR_LIPOPROTEIN"/>
    <property type="match status" value="1"/>
</dbReference>
<evidence type="ECO:0000313" key="2">
    <source>
        <dbReference type="Proteomes" id="UP000295499"/>
    </source>
</evidence>
<comment type="caution">
    <text evidence="1">The sequence shown here is derived from an EMBL/GenBank/DDBJ whole genome shotgun (WGS) entry which is preliminary data.</text>
</comment>
<keyword evidence="2" id="KW-1185">Reference proteome</keyword>
<reference evidence="1 2" key="1">
    <citation type="submission" date="2019-03" db="EMBL/GenBank/DDBJ databases">
        <title>Genomic Encyclopedia of Archaeal and Bacterial Type Strains, Phase II (KMG-II): from individual species to whole genera.</title>
        <authorList>
            <person name="Goeker M."/>
        </authorList>
    </citation>
    <scope>NUCLEOTIDE SEQUENCE [LARGE SCALE GENOMIC DNA]</scope>
    <source>
        <strain evidence="1 2">DSM 19034</strain>
    </source>
</reference>
<dbReference type="AlphaFoldDB" id="A0A4R6IL56"/>
<gene>
    <name evidence="1" type="ORF">CLV32_1666</name>
</gene>
<dbReference type="Proteomes" id="UP000295499">
    <property type="component" value="Unassembled WGS sequence"/>
</dbReference>
<dbReference type="OrthoDB" id="750652at2"/>
<organism evidence="1 2">
    <name type="scientific">Pedobacter duraquae</name>
    <dbReference type="NCBI Taxonomy" id="425511"/>
    <lineage>
        <taxon>Bacteria</taxon>
        <taxon>Pseudomonadati</taxon>
        <taxon>Bacteroidota</taxon>
        <taxon>Sphingobacteriia</taxon>
        <taxon>Sphingobacteriales</taxon>
        <taxon>Sphingobacteriaceae</taxon>
        <taxon>Pedobacter</taxon>
    </lineage>
</organism>
<sequence>MNRICYILLLVGIITSCNKSEHAEVYVPRLLKGEEDLNVRYKEGEAKFTIFNFVKEDKKQRVGDLIGIRYGDTLIRIQADPNDKTLIHDHFGFAQFVNTDKTCILVQMPNEKGLIGPTYIIALKNGKPEVINPYMASTGKNDLKFTRGVSNVGKSAYLINNDYLLSAVNAKLYTIKRQNPDERIQGYLFLKSSDNETLVFLVNGAFYQVHYPSGETYTLPITSKIAQDDSRGLYKWIQDNYTWIRNSKNISFLLPAPTDDGIKDMRRKI</sequence>
<dbReference type="EMBL" id="SNWM01000002">
    <property type="protein sequence ID" value="TDO22685.1"/>
    <property type="molecule type" value="Genomic_DNA"/>
</dbReference>